<evidence type="ECO:0000313" key="2">
    <source>
        <dbReference type="EMBL" id="KKN84817.1"/>
    </source>
</evidence>
<gene>
    <name evidence="2" type="ORF">LCGC14_0284810</name>
</gene>
<keyword evidence="1" id="KW-0472">Membrane</keyword>
<reference evidence="2" key="1">
    <citation type="journal article" date="2015" name="Nature">
        <title>Complex archaea that bridge the gap between prokaryotes and eukaryotes.</title>
        <authorList>
            <person name="Spang A."/>
            <person name="Saw J.H."/>
            <person name="Jorgensen S.L."/>
            <person name="Zaremba-Niedzwiedzka K."/>
            <person name="Martijn J."/>
            <person name="Lind A.E."/>
            <person name="van Eijk R."/>
            <person name="Schleper C."/>
            <person name="Guy L."/>
            <person name="Ettema T.J."/>
        </authorList>
    </citation>
    <scope>NUCLEOTIDE SEQUENCE</scope>
</reference>
<comment type="caution">
    <text evidence="2">The sequence shown here is derived from an EMBL/GenBank/DDBJ whole genome shotgun (WGS) entry which is preliminary data.</text>
</comment>
<keyword evidence="1" id="KW-0812">Transmembrane</keyword>
<feature type="transmembrane region" description="Helical" evidence="1">
    <location>
        <begin position="20"/>
        <end position="42"/>
    </location>
</feature>
<name>A0A0F9UBV3_9ZZZZ</name>
<accession>A0A0F9UBV3</accession>
<sequence>MTQADTDAPVITVKPQPDVYTVLLIVAILALGVSIGLVLYNLMSAPPDGYGMSFGTLFDSSKWPEPIRPPGK</sequence>
<evidence type="ECO:0000256" key="1">
    <source>
        <dbReference type="SAM" id="Phobius"/>
    </source>
</evidence>
<protein>
    <submittedName>
        <fullName evidence="2">Uncharacterized protein</fullName>
    </submittedName>
</protein>
<dbReference type="EMBL" id="LAZR01000166">
    <property type="protein sequence ID" value="KKN84817.1"/>
    <property type="molecule type" value="Genomic_DNA"/>
</dbReference>
<keyword evidence="1" id="KW-1133">Transmembrane helix</keyword>
<organism evidence="2">
    <name type="scientific">marine sediment metagenome</name>
    <dbReference type="NCBI Taxonomy" id="412755"/>
    <lineage>
        <taxon>unclassified sequences</taxon>
        <taxon>metagenomes</taxon>
        <taxon>ecological metagenomes</taxon>
    </lineage>
</organism>
<proteinExistence type="predicted"/>
<dbReference type="AlphaFoldDB" id="A0A0F9UBV3"/>